<gene>
    <name evidence="1" type="ORF">BLNAU_5121</name>
</gene>
<accession>A0ABQ9Y8A4</accession>
<organism evidence="1 2">
    <name type="scientific">Blattamonas nauphoetae</name>
    <dbReference type="NCBI Taxonomy" id="2049346"/>
    <lineage>
        <taxon>Eukaryota</taxon>
        <taxon>Metamonada</taxon>
        <taxon>Preaxostyla</taxon>
        <taxon>Oxymonadida</taxon>
        <taxon>Blattamonas</taxon>
    </lineage>
</organism>
<comment type="caution">
    <text evidence="1">The sequence shown here is derived from an EMBL/GenBank/DDBJ whole genome shotgun (WGS) entry which is preliminary data.</text>
</comment>
<name>A0ABQ9Y8A4_9EUKA</name>
<keyword evidence="2" id="KW-1185">Reference proteome</keyword>
<reference evidence="1 2" key="1">
    <citation type="journal article" date="2022" name="bioRxiv">
        <title>Genomics of Preaxostyla Flagellates Illuminates Evolutionary Transitions and the Path Towards Mitochondrial Loss.</title>
        <authorList>
            <person name="Novak L.V.F."/>
            <person name="Treitli S.C."/>
            <person name="Pyrih J."/>
            <person name="Halakuc P."/>
            <person name="Pipaliya S.V."/>
            <person name="Vacek V."/>
            <person name="Brzon O."/>
            <person name="Soukal P."/>
            <person name="Eme L."/>
            <person name="Dacks J.B."/>
            <person name="Karnkowska A."/>
            <person name="Elias M."/>
            <person name="Hampl V."/>
        </authorList>
    </citation>
    <scope>NUCLEOTIDE SEQUENCE [LARGE SCALE GENOMIC DNA]</scope>
    <source>
        <strain evidence="1">NAU3</strain>
        <tissue evidence="1">Gut</tissue>
    </source>
</reference>
<dbReference type="EMBL" id="JARBJD010000026">
    <property type="protein sequence ID" value="KAK2959924.1"/>
    <property type="molecule type" value="Genomic_DNA"/>
</dbReference>
<sequence>MQEGSNDTQPISSLSLTSFHRPIVAPIRHDELFFGVDSPICGSEDHPCATLGRALSQLFFTDDFDAIVCIYDGGKAEFGTRIENVTICGEDKTAHLVLQPHERGLEESRFFTTRQTIFFRIVIDRHLSSPIKIGKTGIN</sequence>
<dbReference type="Proteomes" id="UP001281761">
    <property type="component" value="Unassembled WGS sequence"/>
</dbReference>
<evidence type="ECO:0000313" key="1">
    <source>
        <dbReference type="EMBL" id="KAK2959924.1"/>
    </source>
</evidence>
<protein>
    <submittedName>
        <fullName evidence="1">Uncharacterized protein</fullName>
    </submittedName>
</protein>
<proteinExistence type="predicted"/>
<evidence type="ECO:0000313" key="2">
    <source>
        <dbReference type="Proteomes" id="UP001281761"/>
    </source>
</evidence>